<evidence type="ECO:0000259" key="7">
    <source>
        <dbReference type="Pfam" id="PF14322"/>
    </source>
</evidence>
<dbReference type="EMBL" id="SGXA01000001">
    <property type="protein sequence ID" value="RZS74639.1"/>
    <property type="molecule type" value="Genomic_DNA"/>
</dbReference>
<dbReference type="OrthoDB" id="1080118at2"/>
<dbReference type="Gene3D" id="1.25.40.390">
    <property type="match status" value="1"/>
</dbReference>
<comment type="similarity">
    <text evidence="2">Belongs to the SusD family.</text>
</comment>
<keyword evidence="5" id="KW-0998">Cell outer membrane</keyword>
<keyword evidence="4" id="KW-0472">Membrane</keyword>
<dbReference type="RefSeq" id="WP_130539089.1">
    <property type="nucleotide sequence ID" value="NZ_CP042431.1"/>
</dbReference>
<dbReference type="Pfam" id="PF07980">
    <property type="entry name" value="SusD_RagB"/>
    <property type="match status" value="1"/>
</dbReference>
<sequence>MVSTTSLYKILAACFIGSTLFSCKKMLELNPKQSIDSGIALNTEQGVNAATTGIYARLQSSNQYGRNYYAIAEALADNVYHSGNSSQMANECSNAPGSHFTNWQSCYYAINQSNLVLDALKTLPASQLYRDGIAAQVYFLRALFYHDLARTQAYDPTAIYAPANKGGVPIVTSGVNDIDEISFEARASIPDVYKRIYDDLDSSYACFNRNNAQSSIHKATKAAVVALYTRVALYNGDYQKAVDKATESLTLSGSKFMTNANYMTGWRAEVNPESIFEIKFNVSENLGSDNSLRGMFTTRAFLTDVTASIHGVIVAKQSFYDLMPASDVRKGLYMFGLGANTAKLECTKYISKNKVVNLDNIPVIRVSEVYLNRAEAAYKTGTPAGEAQALTDLNTIRQRAGLTTVSLSGQALLDEILLQRRLELAFEGHRFFDLKRNGMDIIKETGDILFTDYRMLPRIPIREVNANSNLEQNEGYK</sequence>
<evidence type="ECO:0000256" key="2">
    <source>
        <dbReference type="ARBA" id="ARBA00006275"/>
    </source>
</evidence>
<evidence type="ECO:0000313" key="9">
    <source>
        <dbReference type="Proteomes" id="UP000293874"/>
    </source>
</evidence>
<keyword evidence="9" id="KW-1185">Reference proteome</keyword>
<feature type="domain" description="RagB/SusD" evidence="6">
    <location>
        <begin position="351"/>
        <end position="439"/>
    </location>
</feature>
<comment type="subcellular location">
    <subcellularLocation>
        <location evidence="1">Cell outer membrane</location>
    </subcellularLocation>
</comment>
<gene>
    <name evidence="8" type="ORF">EV199_0488</name>
</gene>
<dbReference type="GO" id="GO:0009279">
    <property type="term" value="C:cell outer membrane"/>
    <property type="evidence" value="ECO:0007669"/>
    <property type="project" value="UniProtKB-SubCell"/>
</dbReference>
<evidence type="ECO:0000256" key="1">
    <source>
        <dbReference type="ARBA" id="ARBA00004442"/>
    </source>
</evidence>
<evidence type="ECO:0000259" key="6">
    <source>
        <dbReference type="Pfam" id="PF07980"/>
    </source>
</evidence>
<dbReference type="InterPro" id="IPR033985">
    <property type="entry name" value="SusD-like_N"/>
</dbReference>
<dbReference type="Pfam" id="PF14322">
    <property type="entry name" value="SusD-like_3"/>
    <property type="match status" value="1"/>
</dbReference>
<dbReference type="InterPro" id="IPR011990">
    <property type="entry name" value="TPR-like_helical_dom_sf"/>
</dbReference>
<reference evidence="8 9" key="1">
    <citation type="submission" date="2019-02" db="EMBL/GenBank/DDBJ databases">
        <title>Genomic Encyclopedia of Type Strains, Phase IV (KMG-IV): sequencing the most valuable type-strain genomes for metagenomic binning, comparative biology and taxonomic classification.</title>
        <authorList>
            <person name="Goeker M."/>
        </authorList>
    </citation>
    <scope>NUCLEOTIDE SEQUENCE [LARGE SCALE GENOMIC DNA]</scope>
    <source>
        <strain evidence="8 9">DSM 18116</strain>
    </source>
</reference>
<evidence type="ECO:0000256" key="4">
    <source>
        <dbReference type="ARBA" id="ARBA00023136"/>
    </source>
</evidence>
<dbReference type="InterPro" id="IPR012944">
    <property type="entry name" value="SusD_RagB_dom"/>
</dbReference>
<dbReference type="AlphaFoldDB" id="A0A4Q7N1W1"/>
<feature type="domain" description="SusD-like N-terminal" evidence="7">
    <location>
        <begin position="27"/>
        <end position="233"/>
    </location>
</feature>
<organism evidence="8 9">
    <name type="scientific">Pseudobacter ginsenosidimutans</name>
    <dbReference type="NCBI Taxonomy" id="661488"/>
    <lineage>
        <taxon>Bacteria</taxon>
        <taxon>Pseudomonadati</taxon>
        <taxon>Bacteroidota</taxon>
        <taxon>Chitinophagia</taxon>
        <taxon>Chitinophagales</taxon>
        <taxon>Chitinophagaceae</taxon>
        <taxon>Pseudobacter</taxon>
    </lineage>
</organism>
<name>A0A4Q7N1W1_9BACT</name>
<dbReference type="CDD" id="cd08977">
    <property type="entry name" value="SusD"/>
    <property type="match status" value="1"/>
</dbReference>
<evidence type="ECO:0000256" key="3">
    <source>
        <dbReference type="ARBA" id="ARBA00022729"/>
    </source>
</evidence>
<evidence type="ECO:0000313" key="8">
    <source>
        <dbReference type="EMBL" id="RZS74639.1"/>
    </source>
</evidence>
<proteinExistence type="inferred from homology"/>
<comment type="caution">
    <text evidence="8">The sequence shown here is derived from an EMBL/GenBank/DDBJ whole genome shotgun (WGS) entry which is preliminary data.</text>
</comment>
<evidence type="ECO:0000256" key="5">
    <source>
        <dbReference type="ARBA" id="ARBA00023237"/>
    </source>
</evidence>
<protein>
    <submittedName>
        <fullName evidence="8">Putative outer membrane starch-binding protein</fullName>
    </submittedName>
</protein>
<accession>A0A4Q7N1W1</accession>
<dbReference type="SUPFAM" id="SSF48452">
    <property type="entry name" value="TPR-like"/>
    <property type="match status" value="1"/>
</dbReference>
<dbReference type="Proteomes" id="UP000293874">
    <property type="component" value="Unassembled WGS sequence"/>
</dbReference>
<keyword evidence="3" id="KW-0732">Signal</keyword>